<gene>
    <name evidence="8" type="ORF">FXF65_25510</name>
</gene>
<comment type="similarity">
    <text evidence="2 4">Belongs to the bacterial solute-binding protein 3 family.</text>
</comment>
<protein>
    <submittedName>
        <fullName evidence="8">Amino acid ABC transporter substrate-binding protein</fullName>
    </submittedName>
</protein>
<evidence type="ECO:0000256" key="4">
    <source>
        <dbReference type="RuleBase" id="RU003744"/>
    </source>
</evidence>
<organism evidence="8 9">
    <name type="scientific">Actinomadura syzygii</name>
    <dbReference type="NCBI Taxonomy" id="1427538"/>
    <lineage>
        <taxon>Bacteria</taxon>
        <taxon>Bacillati</taxon>
        <taxon>Actinomycetota</taxon>
        <taxon>Actinomycetes</taxon>
        <taxon>Streptosporangiales</taxon>
        <taxon>Thermomonosporaceae</taxon>
        <taxon>Actinomadura</taxon>
    </lineage>
</organism>
<dbReference type="InterPro" id="IPR018313">
    <property type="entry name" value="SBP_3_CS"/>
</dbReference>
<dbReference type="CDD" id="cd13530">
    <property type="entry name" value="PBP2_peptides_like"/>
    <property type="match status" value="1"/>
</dbReference>
<dbReference type="SMART" id="SM00079">
    <property type="entry name" value="PBPe"/>
    <property type="match status" value="1"/>
</dbReference>
<feature type="chain" id="PRO_5038525329" evidence="5">
    <location>
        <begin position="39"/>
        <end position="289"/>
    </location>
</feature>
<name>A0A5D0TZX8_9ACTN</name>
<dbReference type="Gene3D" id="3.40.190.10">
    <property type="entry name" value="Periplasmic binding protein-like II"/>
    <property type="match status" value="2"/>
</dbReference>
<dbReference type="Pfam" id="PF00497">
    <property type="entry name" value="SBP_bac_3"/>
    <property type="match status" value="1"/>
</dbReference>
<dbReference type="PANTHER" id="PTHR35936:SF17">
    <property type="entry name" value="ARGININE-BINDING EXTRACELLULAR PROTEIN ARTP"/>
    <property type="match status" value="1"/>
</dbReference>
<dbReference type="Proteomes" id="UP000322634">
    <property type="component" value="Unassembled WGS sequence"/>
</dbReference>
<dbReference type="SMART" id="SM00062">
    <property type="entry name" value="PBPb"/>
    <property type="match status" value="1"/>
</dbReference>
<comment type="subcellular location">
    <subcellularLocation>
        <location evidence="1">Cell envelope</location>
    </subcellularLocation>
</comment>
<dbReference type="GO" id="GO:0015276">
    <property type="term" value="F:ligand-gated monoatomic ion channel activity"/>
    <property type="evidence" value="ECO:0007669"/>
    <property type="project" value="InterPro"/>
</dbReference>
<evidence type="ECO:0000256" key="1">
    <source>
        <dbReference type="ARBA" id="ARBA00004196"/>
    </source>
</evidence>
<keyword evidence="3 5" id="KW-0732">Signal</keyword>
<dbReference type="InterPro" id="IPR001638">
    <property type="entry name" value="Solute-binding_3/MltF_N"/>
</dbReference>
<feature type="domain" description="Ionotropic glutamate receptor C-terminal" evidence="7">
    <location>
        <begin position="57"/>
        <end position="280"/>
    </location>
</feature>
<dbReference type="GO" id="GO:0030313">
    <property type="term" value="C:cell envelope"/>
    <property type="evidence" value="ECO:0007669"/>
    <property type="project" value="UniProtKB-SubCell"/>
</dbReference>
<evidence type="ECO:0000259" key="7">
    <source>
        <dbReference type="SMART" id="SM00079"/>
    </source>
</evidence>
<dbReference type="GO" id="GO:0016020">
    <property type="term" value="C:membrane"/>
    <property type="evidence" value="ECO:0007669"/>
    <property type="project" value="InterPro"/>
</dbReference>
<feature type="signal peptide" evidence="5">
    <location>
        <begin position="1"/>
        <end position="38"/>
    </location>
</feature>
<dbReference type="EMBL" id="VSFF01000010">
    <property type="protein sequence ID" value="TYC11891.1"/>
    <property type="molecule type" value="Genomic_DNA"/>
</dbReference>
<reference evidence="8 9" key="1">
    <citation type="submission" date="2019-08" db="EMBL/GenBank/DDBJ databases">
        <title>Actinomadura sp. nov. CYP1-5 isolated from mountain soil.</title>
        <authorList>
            <person name="Songsumanus A."/>
            <person name="Kuncharoen N."/>
            <person name="Kudo T."/>
            <person name="Yuki M."/>
            <person name="Igarashi Y."/>
            <person name="Tanasupawat S."/>
        </authorList>
    </citation>
    <scope>NUCLEOTIDE SEQUENCE [LARGE SCALE GENOMIC DNA]</scope>
    <source>
        <strain evidence="8 9">GKU157</strain>
    </source>
</reference>
<evidence type="ECO:0000256" key="5">
    <source>
        <dbReference type="SAM" id="SignalP"/>
    </source>
</evidence>
<evidence type="ECO:0000259" key="6">
    <source>
        <dbReference type="SMART" id="SM00062"/>
    </source>
</evidence>
<sequence>MSRKTPSGKTASRKTSFRRTARWAPAAGLAALALTATACGGDDGATVQGVKLIEKGALTSCTHLPYPPFQSEDKKTGKVVGFDVDVIDLVAKRLGVTQKVVDTPFETMKTGSALNAGKCDIQMGGMTIKPDRTRFMDVSDPYFDATQSLMAKKGSGVRSLDDVKAKKLKLGSQASTTGEEFVRGKGFDPRSFDNSNAELDGLRTGQVAVIVQDDPVVRGWLKDPANSSFELVANLNTGEQYGMWMRKGHNPALVKLTNQVIAQARSDGSYKRIYEKWIGPMPPAAGGGS</sequence>
<dbReference type="PROSITE" id="PS01039">
    <property type="entry name" value="SBP_BACTERIAL_3"/>
    <property type="match status" value="1"/>
</dbReference>
<dbReference type="PANTHER" id="PTHR35936">
    <property type="entry name" value="MEMBRANE-BOUND LYTIC MUREIN TRANSGLYCOSYLASE F"/>
    <property type="match status" value="1"/>
</dbReference>
<keyword evidence="9" id="KW-1185">Reference proteome</keyword>
<comment type="caution">
    <text evidence="8">The sequence shown here is derived from an EMBL/GenBank/DDBJ whole genome shotgun (WGS) entry which is preliminary data.</text>
</comment>
<evidence type="ECO:0000313" key="8">
    <source>
        <dbReference type="EMBL" id="TYC11891.1"/>
    </source>
</evidence>
<dbReference type="RefSeq" id="WP_148352976.1">
    <property type="nucleotide sequence ID" value="NZ_VSFF01000010.1"/>
</dbReference>
<dbReference type="SUPFAM" id="SSF53850">
    <property type="entry name" value="Periplasmic binding protein-like II"/>
    <property type="match status" value="1"/>
</dbReference>
<dbReference type="InterPro" id="IPR001320">
    <property type="entry name" value="Iontro_rcpt_C"/>
</dbReference>
<feature type="domain" description="Solute-binding protein family 3/N-terminal" evidence="6">
    <location>
        <begin position="57"/>
        <end position="281"/>
    </location>
</feature>
<accession>A0A5D0TZX8</accession>
<proteinExistence type="inferred from homology"/>
<dbReference type="AlphaFoldDB" id="A0A5D0TZX8"/>
<evidence type="ECO:0000256" key="2">
    <source>
        <dbReference type="ARBA" id="ARBA00010333"/>
    </source>
</evidence>
<evidence type="ECO:0000313" key="9">
    <source>
        <dbReference type="Proteomes" id="UP000322634"/>
    </source>
</evidence>
<dbReference type="OrthoDB" id="8454826at2"/>
<evidence type="ECO:0000256" key="3">
    <source>
        <dbReference type="ARBA" id="ARBA00022729"/>
    </source>
</evidence>